<protein>
    <recommendedName>
        <fullName evidence="3">Ycf15</fullName>
    </recommendedName>
</protein>
<name>A0AAV4Y4N2_CAEEX</name>
<dbReference type="AlphaFoldDB" id="A0AAV4Y4N2"/>
<dbReference type="Proteomes" id="UP001054945">
    <property type="component" value="Unassembled WGS sequence"/>
</dbReference>
<reference evidence="1 2" key="1">
    <citation type="submission" date="2021-06" db="EMBL/GenBank/DDBJ databases">
        <title>Caerostris extrusa draft genome.</title>
        <authorList>
            <person name="Kono N."/>
            <person name="Arakawa K."/>
        </authorList>
    </citation>
    <scope>NUCLEOTIDE SEQUENCE [LARGE SCALE GENOMIC DNA]</scope>
</reference>
<sequence>MILCWNCDSGKMDNRFNSRISETEGLRDHRSVTRRESRGWRDVPRRGKPHFRTISSRAPVFVSDIAFFSTTELAGL</sequence>
<organism evidence="1 2">
    <name type="scientific">Caerostris extrusa</name>
    <name type="common">Bark spider</name>
    <name type="synonym">Caerostris bankana</name>
    <dbReference type="NCBI Taxonomy" id="172846"/>
    <lineage>
        <taxon>Eukaryota</taxon>
        <taxon>Metazoa</taxon>
        <taxon>Ecdysozoa</taxon>
        <taxon>Arthropoda</taxon>
        <taxon>Chelicerata</taxon>
        <taxon>Arachnida</taxon>
        <taxon>Araneae</taxon>
        <taxon>Araneomorphae</taxon>
        <taxon>Entelegynae</taxon>
        <taxon>Araneoidea</taxon>
        <taxon>Araneidae</taxon>
        <taxon>Caerostris</taxon>
    </lineage>
</organism>
<evidence type="ECO:0008006" key="3">
    <source>
        <dbReference type="Google" id="ProtNLM"/>
    </source>
</evidence>
<dbReference type="EMBL" id="BPLR01001257">
    <property type="protein sequence ID" value="GIZ01119.1"/>
    <property type="molecule type" value="Genomic_DNA"/>
</dbReference>
<evidence type="ECO:0000313" key="2">
    <source>
        <dbReference type="Proteomes" id="UP001054945"/>
    </source>
</evidence>
<comment type="caution">
    <text evidence="1">The sequence shown here is derived from an EMBL/GenBank/DDBJ whole genome shotgun (WGS) entry which is preliminary data.</text>
</comment>
<gene>
    <name evidence="1" type="ORF">CEXT_127011</name>
</gene>
<accession>A0AAV4Y4N2</accession>
<evidence type="ECO:0000313" key="1">
    <source>
        <dbReference type="EMBL" id="GIZ01119.1"/>
    </source>
</evidence>
<keyword evidence="2" id="KW-1185">Reference proteome</keyword>
<proteinExistence type="predicted"/>